<keyword evidence="3" id="KW-0507">mRNA processing</keyword>
<feature type="compositionally biased region" description="Gly residues" evidence="9">
    <location>
        <begin position="10"/>
        <end position="44"/>
    </location>
</feature>
<reference evidence="11" key="1">
    <citation type="submission" date="2016-04" db="EMBL/GenBank/DDBJ databases">
        <authorList>
            <person name="Nguyen H.D."/>
            <person name="Kesanakurti P."/>
            <person name="Cullis J."/>
            <person name="Levesque C.A."/>
            <person name="Hambleton S."/>
        </authorList>
    </citation>
    <scope>NUCLEOTIDE SEQUENCE</scope>
    <source>
        <strain evidence="11">DAOMC 238032</strain>
    </source>
</reference>
<evidence type="ECO:0000256" key="8">
    <source>
        <dbReference type="ARBA" id="ARBA00023274"/>
    </source>
</evidence>
<keyword evidence="6" id="KW-0508">mRNA splicing</keyword>
<dbReference type="GO" id="GO:0005689">
    <property type="term" value="C:U12-type spliceosomal complex"/>
    <property type="evidence" value="ECO:0007669"/>
    <property type="project" value="TreeGrafter"/>
</dbReference>
<evidence type="ECO:0000259" key="10">
    <source>
        <dbReference type="PROSITE" id="PS52002"/>
    </source>
</evidence>
<feature type="compositionally biased region" description="Gly residues" evidence="9">
    <location>
        <begin position="54"/>
        <end position="67"/>
    </location>
</feature>
<dbReference type="SMART" id="SM00651">
    <property type="entry name" value="Sm"/>
    <property type="match status" value="1"/>
</dbReference>
<feature type="domain" description="Sm" evidence="10">
    <location>
        <begin position="73"/>
        <end position="152"/>
    </location>
</feature>
<keyword evidence="8" id="KW-0687">Ribonucleoprotein</keyword>
<evidence type="ECO:0000256" key="6">
    <source>
        <dbReference type="ARBA" id="ARBA00023187"/>
    </source>
</evidence>
<dbReference type="InterPro" id="IPR001163">
    <property type="entry name" value="Sm_dom_euk/arc"/>
</dbReference>
<dbReference type="GO" id="GO:0071013">
    <property type="term" value="C:catalytic step 2 spliceosome"/>
    <property type="evidence" value="ECO:0007669"/>
    <property type="project" value="TreeGrafter"/>
</dbReference>
<dbReference type="PROSITE" id="PS52002">
    <property type="entry name" value="SM"/>
    <property type="match status" value="1"/>
</dbReference>
<keyword evidence="4" id="KW-0747">Spliceosome</keyword>
<dbReference type="InterPro" id="IPR047575">
    <property type="entry name" value="Sm"/>
</dbReference>
<dbReference type="Proteomes" id="UP000077671">
    <property type="component" value="Unassembled WGS sequence"/>
</dbReference>
<dbReference type="Gene3D" id="2.30.30.100">
    <property type="match status" value="1"/>
</dbReference>
<dbReference type="PANTHER" id="PTHR10553:SF5">
    <property type="entry name" value="U6 SNRNA-ASSOCIATED SM-LIKE PROTEIN LSM7"/>
    <property type="match status" value="1"/>
</dbReference>
<gene>
    <name evidence="11" type="ORF">A4X03_0g6450</name>
</gene>
<dbReference type="GO" id="GO:0000398">
    <property type="term" value="P:mRNA splicing, via spliceosome"/>
    <property type="evidence" value="ECO:0007669"/>
    <property type="project" value="InterPro"/>
</dbReference>
<dbReference type="GO" id="GO:0071004">
    <property type="term" value="C:U2-type prespliceosome"/>
    <property type="evidence" value="ECO:0007669"/>
    <property type="project" value="TreeGrafter"/>
</dbReference>
<dbReference type="SUPFAM" id="SSF50182">
    <property type="entry name" value="Sm-like ribonucleoproteins"/>
    <property type="match status" value="1"/>
</dbReference>
<sequence length="164" mass="16153">MADRASYRGAGRGGGGGGGGAPGRGASSRGGGSSGPGARGGGRGAAHSQPPGRAGAGTGAGAGAGGGDRPKREAILDLSKYSDKSIRVKLAGGREVAGTLKGFDQLMNLVLDDVHELIKDPVSGILTENKRALGLVVLRGTAITVINPADGFESIENPFAPPQQ</sequence>
<evidence type="ECO:0000256" key="4">
    <source>
        <dbReference type="ARBA" id="ARBA00022728"/>
    </source>
</evidence>
<dbReference type="Pfam" id="PF01423">
    <property type="entry name" value="LSM"/>
    <property type="match status" value="1"/>
</dbReference>
<dbReference type="GO" id="GO:0097526">
    <property type="term" value="C:spliceosomal tri-snRNP complex"/>
    <property type="evidence" value="ECO:0007669"/>
    <property type="project" value="TreeGrafter"/>
</dbReference>
<organism evidence="11 12">
    <name type="scientific">Tilletia caries</name>
    <name type="common">wheat bunt fungus</name>
    <dbReference type="NCBI Taxonomy" id="13290"/>
    <lineage>
        <taxon>Eukaryota</taxon>
        <taxon>Fungi</taxon>
        <taxon>Dikarya</taxon>
        <taxon>Basidiomycota</taxon>
        <taxon>Ustilaginomycotina</taxon>
        <taxon>Exobasidiomycetes</taxon>
        <taxon>Tilletiales</taxon>
        <taxon>Tilletiaceae</taxon>
        <taxon>Tilletia</taxon>
    </lineage>
</organism>
<evidence type="ECO:0000256" key="2">
    <source>
        <dbReference type="ARBA" id="ARBA00006850"/>
    </source>
</evidence>
<name>A0A177UBR7_9BASI</name>
<dbReference type="InterPro" id="IPR017132">
    <property type="entry name" value="Lsm7"/>
</dbReference>
<accession>A0A177UBR7</accession>
<dbReference type="PANTHER" id="PTHR10553">
    <property type="entry name" value="SMALL NUCLEAR RIBONUCLEOPROTEIN"/>
    <property type="match status" value="1"/>
</dbReference>
<evidence type="ECO:0000313" key="11">
    <source>
        <dbReference type="EMBL" id="KAE8250376.1"/>
    </source>
</evidence>
<proteinExistence type="inferred from homology"/>
<comment type="similarity">
    <text evidence="2">Belongs to the snRNP Sm proteins family.</text>
</comment>
<dbReference type="GO" id="GO:0003723">
    <property type="term" value="F:RNA binding"/>
    <property type="evidence" value="ECO:0007669"/>
    <property type="project" value="UniProtKB-KW"/>
</dbReference>
<keyword evidence="5" id="KW-0694">RNA-binding</keyword>
<comment type="subcellular location">
    <subcellularLocation>
        <location evidence="1">Nucleus</location>
    </subcellularLocation>
</comment>
<dbReference type="InterPro" id="IPR010920">
    <property type="entry name" value="LSM_dom_sf"/>
</dbReference>
<dbReference type="GO" id="GO:0000956">
    <property type="term" value="P:nuclear-transcribed mRNA catabolic process"/>
    <property type="evidence" value="ECO:0007669"/>
    <property type="project" value="InterPro"/>
</dbReference>
<dbReference type="GO" id="GO:1990726">
    <property type="term" value="C:Lsm1-7-Pat1 complex"/>
    <property type="evidence" value="ECO:0007669"/>
    <property type="project" value="TreeGrafter"/>
</dbReference>
<evidence type="ECO:0000256" key="5">
    <source>
        <dbReference type="ARBA" id="ARBA00022884"/>
    </source>
</evidence>
<dbReference type="CDD" id="cd01729">
    <property type="entry name" value="LSm7"/>
    <property type="match status" value="1"/>
</dbReference>
<evidence type="ECO:0000313" key="12">
    <source>
        <dbReference type="Proteomes" id="UP000077671"/>
    </source>
</evidence>
<evidence type="ECO:0000256" key="7">
    <source>
        <dbReference type="ARBA" id="ARBA00023242"/>
    </source>
</evidence>
<protein>
    <recommendedName>
        <fullName evidence="10">Sm domain-containing protein</fullName>
    </recommendedName>
</protein>
<comment type="caution">
    <text evidence="11">The sequence shown here is derived from an EMBL/GenBank/DDBJ whole genome shotgun (WGS) entry which is preliminary data.</text>
</comment>
<evidence type="ECO:0000256" key="3">
    <source>
        <dbReference type="ARBA" id="ARBA00022664"/>
    </source>
</evidence>
<feature type="region of interest" description="Disordered" evidence="9">
    <location>
        <begin position="1"/>
        <end position="74"/>
    </location>
</feature>
<dbReference type="GO" id="GO:0005688">
    <property type="term" value="C:U6 snRNP"/>
    <property type="evidence" value="ECO:0007669"/>
    <property type="project" value="TreeGrafter"/>
</dbReference>
<dbReference type="AlphaFoldDB" id="A0A177UBR7"/>
<reference evidence="11" key="2">
    <citation type="journal article" date="2019" name="IMA Fungus">
        <title>Genome sequencing and comparison of five Tilletia species to identify candidate genes for the detection of regulated species infecting wheat.</title>
        <authorList>
            <person name="Nguyen H.D.T."/>
            <person name="Sultana T."/>
            <person name="Kesanakurti P."/>
            <person name="Hambleton S."/>
        </authorList>
    </citation>
    <scope>NUCLEOTIDE SEQUENCE</scope>
    <source>
        <strain evidence="11">DAOMC 238032</strain>
    </source>
</reference>
<dbReference type="EMBL" id="LWDD02001237">
    <property type="protein sequence ID" value="KAE8250376.1"/>
    <property type="molecule type" value="Genomic_DNA"/>
</dbReference>
<evidence type="ECO:0000256" key="1">
    <source>
        <dbReference type="ARBA" id="ARBA00004123"/>
    </source>
</evidence>
<dbReference type="InterPro" id="IPR044641">
    <property type="entry name" value="Lsm7/SmG-like"/>
</dbReference>
<keyword evidence="7" id="KW-0539">Nucleus</keyword>
<evidence type="ECO:0000256" key="9">
    <source>
        <dbReference type="SAM" id="MobiDB-lite"/>
    </source>
</evidence>